<dbReference type="InterPro" id="IPR054734">
    <property type="entry name" value="PqqF-like_C_4"/>
</dbReference>
<keyword evidence="9" id="KW-0884">PQQ biosynthesis</keyword>
<dbReference type="InterPro" id="IPR054740">
    <property type="entry name" value="PqqF_N_2"/>
</dbReference>
<feature type="domain" description="Coenzyme PQQ synthesis protein F N-terminal lobe" evidence="14">
    <location>
        <begin position="254"/>
        <end position="388"/>
    </location>
</feature>
<evidence type="ECO:0000259" key="15">
    <source>
        <dbReference type="Pfam" id="PF22456"/>
    </source>
</evidence>
<dbReference type="InterPro" id="IPR011249">
    <property type="entry name" value="Metalloenz_LuxS/M16"/>
</dbReference>
<comment type="cofactor">
    <cofactor evidence="1">
        <name>Zn(2+)</name>
        <dbReference type="ChEBI" id="CHEBI:29105"/>
    </cofactor>
</comment>
<dbReference type="InterPro" id="IPR011765">
    <property type="entry name" value="Pept_M16_N"/>
</dbReference>
<dbReference type="NCBIfam" id="TIGR02110">
    <property type="entry name" value="PQQ_syn_pqqF"/>
    <property type="match status" value="1"/>
</dbReference>
<evidence type="ECO:0000256" key="5">
    <source>
        <dbReference type="ARBA" id="ARBA00022670"/>
    </source>
</evidence>
<evidence type="ECO:0000256" key="8">
    <source>
        <dbReference type="ARBA" id="ARBA00022833"/>
    </source>
</evidence>
<dbReference type="RefSeq" id="WP_128601812.1">
    <property type="nucleotide sequence ID" value="NZ_MLFS01000037.1"/>
</dbReference>
<dbReference type="STRING" id="1076551.HA48_13515"/>
<proteinExistence type="inferred from homology"/>
<dbReference type="Pfam" id="PF00675">
    <property type="entry name" value="Peptidase_M16"/>
    <property type="match status" value="1"/>
</dbReference>
<organism evidence="16 17">
    <name type="scientific">Pantoea wallisii</name>
    <dbReference type="NCBI Taxonomy" id="1076551"/>
    <lineage>
        <taxon>Bacteria</taxon>
        <taxon>Pseudomonadati</taxon>
        <taxon>Pseudomonadota</taxon>
        <taxon>Gammaproteobacteria</taxon>
        <taxon>Enterobacterales</taxon>
        <taxon>Erwiniaceae</taxon>
        <taxon>Pantoea</taxon>
    </lineage>
</organism>
<evidence type="ECO:0000256" key="7">
    <source>
        <dbReference type="ARBA" id="ARBA00022801"/>
    </source>
</evidence>
<dbReference type="GO" id="GO:0004222">
    <property type="term" value="F:metalloendopeptidase activity"/>
    <property type="evidence" value="ECO:0007669"/>
    <property type="project" value="InterPro"/>
</dbReference>
<sequence>MHTRRLTLANGLRCELIHQPQAGSASALLRVAAGSLDEPDRWPGLAHLLEHLLFCGGQRFSDDQRLMPWVQQQGGQINATTQLNRSAFFFQLPPASLPDGLARLADMLAAPRLTLPAIGQEIAVIDAEYQLLRNHADTLSEAALLDGLAGDFRRFRVGNRSAFGDNVTEVRSVLRDFHQRYYVAANMQLWLSGPQSLDQLEALAQEYTAAMPDGKGSATSLLMHPDTARDAVIGLAGEERFWLTLIVPGEEVSLRDNVTLLRAFWLDEAPGGLMAQLRTETGCSALDVQWLYQDAHQAVLALRFSAPAIDAERAWQIEQRVWQHLHATGHTTAAQQRHYLQLAQQDFAALSPLEQLRGRALQFAPPEAVPAGFAAFVTALPHAAISRLLSRQQAAGDVWQTQGFTLQRGPWPRVRPAEVMPVSWRFYPRPASHELALCTVQRASLPLITPVAPQETLLLRPACYHTLDDDRAQARHEALRPLLAQLRHDGGNGSWQQQHGIWQLVLTLPGAAPQAVQRLPDIISALHAPCAVAPATAPHTIAIRQLLAALPRQLIAPPAQIEWLAAWCGVDRSLSQLVARGLPADCLSVPAWAAAPRLQQGITAVACPGSDQALLLFIPLPQQDDTGLAALRALALMFEPRFFQRLRVEQQVGYVVSARYQRMADVDGLLLALQSPSVPWRTLLTHCKRFLRDMQAVLAGLSDETLRGWQATLRAQCPATDNATAASEALRQQQGLPCLTPAAVEGLTLAHLQDLHLRLLRERRRWRVLVSRPA</sequence>
<name>A0A1X1D7N6_9GAMM</name>
<dbReference type="PROSITE" id="PS00143">
    <property type="entry name" value="INSULINASE"/>
    <property type="match status" value="1"/>
</dbReference>
<evidence type="ECO:0000256" key="9">
    <source>
        <dbReference type="ARBA" id="ARBA00022905"/>
    </source>
</evidence>
<evidence type="ECO:0000256" key="3">
    <source>
        <dbReference type="ARBA" id="ARBA00007261"/>
    </source>
</evidence>
<comment type="function">
    <text evidence="11">Required for coenzyme pyrroloquinoline quinone (PQQ) biosynthesis. It is thought that this protein is a protease that cleaves peptides bond in a small peptide (gene pqqA), providing the glutamate and tyrosine residues which are necessary for the synthesis of PQQ.</text>
</comment>
<keyword evidence="6" id="KW-0479">Metal-binding</keyword>
<evidence type="ECO:0000313" key="16">
    <source>
        <dbReference type="EMBL" id="ORM72693.1"/>
    </source>
</evidence>
<gene>
    <name evidence="16" type="ORF">HA48_13515</name>
</gene>
<evidence type="ECO:0000256" key="1">
    <source>
        <dbReference type="ARBA" id="ARBA00001947"/>
    </source>
</evidence>
<dbReference type="InterPro" id="IPR001431">
    <property type="entry name" value="Pept_M16_Zn_BS"/>
</dbReference>
<evidence type="ECO:0000256" key="11">
    <source>
        <dbReference type="ARBA" id="ARBA00024932"/>
    </source>
</evidence>
<dbReference type="Gene3D" id="3.30.830.10">
    <property type="entry name" value="Metalloenzyme, LuxS/M16 peptidase-like"/>
    <property type="match status" value="2"/>
</dbReference>
<dbReference type="Pfam" id="PF22456">
    <property type="entry name" value="PqqF-like_C_4"/>
    <property type="match status" value="1"/>
</dbReference>
<evidence type="ECO:0000256" key="10">
    <source>
        <dbReference type="ARBA" id="ARBA00023049"/>
    </source>
</evidence>
<keyword evidence="7" id="KW-0378">Hydrolase</keyword>
<evidence type="ECO:0000256" key="4">
    <source>
        <dbReference type="ARBA" id="ARBA00015088"/>
    </source>
</evidence>
<protein>
    <recommendedName>
        <fullName evidence="4">Coenzyme PQQ synthesis protein F</fullName>
    </recommendedName>
    <alternativeName>
        <fullName evidence="12">Pyrroloquinoline quinone biosynthesis protein F</fullName>
    </alternativeName>
</protein>
<dbReference type="GO" id="GO:0018189">
    <property type="term" value="P:pyrroloquinoline quinone biosynthetic process"/>
    <property type="evidence" value="ECO:0007669"/>
    <property type="project" value="UniProtKB-UniPathway"/>
</dbReference>
<evidence type="ECO:0000259" key="14">
    <source>
        <dbReference type="Pfam" id="PF22454"/>
    </source>
</evidence>
<dbReference type="PANTHER" id="PTHR43690:SF18">
    <property type="entry name" value="INSULIN-DEGRADING ENZYME-RELATED"/>
    <property type="match status" value="1"/>
</dbReference>
<dbReference type="Proteomes" id="UP000193104">
    <property type="component" value="Unassembled WGS sequence"/>
</dbReference>
<keyword evidence="10" id="KW-0482">Metalloprotease</keyword>
<dbReference type="Pfam" id="PF22454">
    <property type="entry name" value="PQQ_syn_pqqF_N_2"/>
    <property type="match status" value="1"/>
</dbReference>
<dbReference type="PANTHER" id="PTHR43690">
    <property type="entry name" value="NARDILYSIN"/>
    <property type="match status" value="1"/>
</dbReference>
<keyword evidence="17" id="KW-1185">Reference proteome</keyword>
<comment type="similarity">
    <text evidence="3">Belongs to the peptidase M16 family.</text>
</comment>
<dbReference type="GO" id="GO:0008270">
    <property type="term" value="F:zinc ion binding"/>
    <property type="evidence" value="ECO:0007669"/>
    <property type="project" value="InterPro"/>
</dbReference>
<dbReference type="OrthoDB" id="9811314at2"/>
<dbReference type="SUPFAM" id="SSF63411">
    <property type="entry name" value="LuxS/MPP-like metallohydrolase"/>
    <property type="match status" value="2"/>
</dbReference>
<feature type="domain" description="Coenzyme PQQ synthesis protein F-like C-terminal lobe" evidence="15">
    <location>
        <begin position="634"/>
        <end position="724"/>
    </location>
</feature>
<dbReference type="AlphaFoldDB" id="A0A1X1D7N6"/>
<evidence type="ECO:0000313" key="17">
    <source>
        <dbReference type="Proteomes" id="UP000193104"/>
    </source>
</evidence>
<reference evidence="16 17" key="1">
    <citation type="journal article" date="2017" name="Antonie Van Leeuwenhoek">
        <title>Phylogenomic resolution of the bacterial genus Pantoea and its relationship with Erwinia and Tatumella.</title>
        <authorList>
            <person name="Palmer M."/>
            <person name="Steenkamp E.T."/>
            <person name="Coetzee M.P."/>
            <person name="Chan W.Y."/>
            <person name="van Zyl E."/>
            <person name="De Maayer P."/>
            <person name="Coutinho T.A."/>
            <person name="Blom J."/>
            <person name="Smits T.H."/>
            <person name="Duffy B."/>
            <person name="Venter S.N."/>
        </authorList>
    </citation>
    <scope>NUCLEOTIDE SEQUENCE [LARGE SCALE GENOMIC DNA]</scope>
    <source>
        <strain evidence="16 17">LMG 26277</strain>
    </source>
</reference>
<keyword evidence="8" id="KW-0862">Zinc</keyword>
<evidence type="ECO:0000256" key="12">
    <source>
        <dbReference type="ARBA" id="ARBA00030977"/>
    </source>
</evidence>
<evidence type="ECO:0000256" key="6">
    <source>
        <dbReference type="ARBA" id="ARBA00022723"/>
    </source>
</evidence>
<evidence type="ECO:0000259" key="13">
    <source>
        <dbReference type="Pfam" id="PF00675"/>
    </source>
</evidence>
<comment type="pathway">
    <text evidence="2">Cofactor biosynthesis; pyrroloquinoline quinone biosynthesis.</text>
</comment>
<dbReference type="GO" id="GO:0006508">
    <property type="term" value="P:proteolysis"/>
    <property type="evidence" value="ECO:0007669"/>
    <property type="project" value="UniProtKB-KW"/>
</dbReference>
<dbReference type="InterPro" id="IPR011844">
    <property type="entry name" value="PQQ_synth_PqqF"/>
</dbReference>
<dbReference type="EMBL" id="MLFS01000037">
    <property type="protein sequence ID" value="ORM72693.1"/>
    <property type="molecule type" value="Genomic_DNA"/>
</dbReference>
<accession>A0A1X1D7N6</accession>
<feature type="domain" description="Peptidase M16 N-terminal" evidence="13">
    <location>
        <begin position="16"/>
        <end position="136"/>
    </location>
</feature>
<dbReference type="UniPathway" id="UPA00539"/>
<keyword evidence="5" id="KW-0645">Protease</keyword>
<dbReference type="InterPro" id="IPR050626">
    <property type="entry name" value="Peptidase_M16"/>
</dbReference>
<comment type="caution">
    <text evidence="16">The sequence shown here is derived from an EMBL/GenBank/DDBJ whole genome shotgun (WGS) entry which is preliminary data.</text>
</comment>
<evidence type="ECO:0000256" key="2">
    <source>
        <dbReference type="ARBA" id="ARBA00004886"/>
    </source>
</evidence>